<evidence type="ECO:0000256" key="5">
    <source>
        <dbReference type="SAM" id="MobiDB-lite"/>
    </source>
</evidence>
<dbReference type="GeneID" id="89986948"/>
<dbReference type="InterPro" id="IPR000340">
    <property type="entry name" value="Dual-sp_phosphatase_cat-dom"/>
</dbReference>
<accession>A0ABZ2ALT3</accession>
<dbReference type="EC" id="3.1.3.48" evidence="2"/>
<reference evidence="7 8" key="1">
    <citation type="submission" date="2024-01" db="EMBL/GenBank/DDBJ databases">
        <title>Comparative genomics of Cryptococcus and Kwoniella reveals pathogenesis evolution and contrasting modes of karyotype evolution via chromosome fusion or intercentromeric recombination.</title>
        <authorList>
            <person name="Coelho M.A."/>
            <person name="David-Palma M."/>
            <person name="Shea T."/>
            <person name="Bowers K."/>
            <person name="McGinley-Smith S."/>
            <person name="Mohammad A.W."/>
            <person name="Gnirke A."/>
            <person name="Yurkov A.M."/>
            <person name="Nowrousian M."/>
            <person name="Sun S."/>
            <person name="Cuomo C.A."/>
            <person name="Heitman J."/>
        </authorList>
    </citation>
    <scope>NUCLEOTIDE SEQUENCE [LARGE SCALE GENOMIC DNA]</scope>
    <source>
        <strain evidence="7 8">7685027</strain>
    </source>
</reference>
<dbReference type="PANTHER" id="PTHR10159">
    <property type="entry name" value="DUAL SPECIFICITY PROTEIN PHOSPHATASE"/>
    <property type="match status" value="1"/>
</dbReference>
<dbReference type="PANTHER" id="PTHR10159:SF519">
    <property type="entry name" value="DUAL SPECIFICITY PROTEIN PHOSPHATASE MPK3"/>
    <property type="match status" value="1"/>
</dbReference>
<keyword evidence="8" id="KW-1185">Reference proteome</keyword>
<keyword evidence="4" id="KW-0904">Protein phosphatase</keyword>
<dbReference type="InterPro" id="IPR016130">
    <property type="entry name" value="Tyr_Pase_AS"/>
</dbReference>
<gene>
    <name evidence="7" type="ORF">IAS62_000172</name>
</gene>
<dbReference type="InterPro" id="IPR029021">
    <property type="entry name" value="Prot-tyrosine_phosphatase-like"/>
</dbReference>
<evidence type="ECO:0000256" key="4">
    <source>
        <dbReference type="ARBA" id="ARBA00022912"/>
    </source>
</evidence>
<dbReference type="InterPro" id="IPR020422">
    <property type="entry name" value="TYR_PHOSPHATASE_DUAL_dom"/>
</dbReference>
<evidence type="ECO:0000259" key="6">
    <source>
        <dbReference type="PROSITE" id="PS50056"/>
    </source>
</evidence>
<dbReference type="RefSeq" id="XP_064718139.1">
    <property type="nucleotide sequence ID" value="XM_064862067.1"/>
</dbReference>
<dbReference type="PROSITE" id="PS50056">
    <property type="entry name" value="TYR_PHOSPHATASE_2"/>
    <property type="match status" value="1"/>
</dbReference>
<dbReference type="Pfam" id="PF00782">
    <property type="entry name" value="DSPc"/>
    <property type="match status" value="1"/>
</dbReference>
<evidence type="ECO:0000313" key="8">
    <source>
        <dbReference type="Proteomes" id="UP001432216"/>
    </source>
</evidence>
<dbReference type="SMART" id="SM00195">
    <property type="entry name" value="DSPc"/>
    <property type="match status" value="1"/>
</dbReference>
<sequence>MSSPPKVHTRRQKPKRLSLSLPLSSPTASTSTTPTSPPLPPTFTLAVPAAYPLRQTVPYQHGPVQILPGIWLGAEESVSRWDVWATNTTENRVRVVNVAQEVKDPFDPGLSRRVSAWWSAPSALPEEIPRRKLMLKAYPASASAVGDGATPIPYVEYCHARWSHGELGLADLPKGACLADVLYPTAPENNETPWRFWETIRWMEQGRQRRIPILIHCQCGVSRSATLAIAYTMALAAAGAMPQYLGHIRVMQDAYDFVKGKSCWIGPNHSLVFQLVDFARSLTTLLSSHYATTPNALIKTSFPTTAQSELSEAEWARRRRQFDEDHMGEYTTGLGTTASDGQTAVESCITVESCMSAKEAGEEARRLDAAMLARRKAAIKQGM</sequence>
<evidence type="ECO:0000256" key="3">
    <source>
        <dbReference type="ARBA" id="ARBA00022801"/>
    </source>
</evidence>
<dbReference type="Proteomes" id="UP001432216">
    <property type="component" value="Chromosome 1"/>
</dbReference>
<evidence type="ECO:0000256" key="2">
    <source>
        <dbReference type="ARBA" id="ARBA00013064"/>
    </source>
</evidence>
<dbReference type="Gene3D" id="3.90.190.10">
    <property type="entry name" value="Protein tyrosine phosphatase superfamily"/>
    <property type="match status" value="1"/>
</dbReference>
<feature type="compositionally biased region" description="Basic residues" evidence="5">
    <location>
        <begin position="7"/>
        <end position="16"/>
    </location>
</feature>
<feature type="region of interest" description="Disordered" evidence="5">
    <location>
        <begin position="1"/>
        <end position="41"/>
    </location>
</feature>
<keyword evidence="3" id="KW-0378">Hydrolase</keyword>
<feature type="domain" description="Tyrosine specific protein phosphatases" evidence="6">
    <location>
        <begin position="194"/>
        <end position="249"/>
    </location>
</feature>
<dbReference type="SUPFAM" id="SSF52799">
    <property type="entry name" value="(Phosphotyrosine protein) phosphatases II"/>
    <property type="match status" value="1"/>
</dbReference>
<dbReference type="PROSITE" id="PS00383">
    <property type="entry name" value="TYR_PHOSPHATASE_1"/>
    <property type="match status" value="1"/>
</dbReference>
<proteinExistence type="inferred from homology"/>
<feature type="compositionally biased region" description="Low complexity" evidence="5">
    <location>
        <begin position="17"/>
        <end position="34"/>
    </location>
</feature>
<organism evidence="7 8">
    <name type="scientific">Cryptococcus decagattii</name>
    <dbReference type="NCBI Taxonomy" id="1859122"/>
    <lineage>
        <taxon>Eukaryota</taxon>
        <taxon>Fungi</taxon>
        <taxon>Dikarya</taxon>
        <taxon>Basidiomycota</taxon>
        <taxon>Agaricomycotina</taxon>
        <taxon>Tremellomycetes</taxon>
        <taxon>Tremellales</taxon>
        <taxon>Cryptococcaceae</taxon>
        <taxon>Cryptococcus</taxon>
        <taxon>Cryptococcus gattii species complex</taxon>
    </lineage>
</organism>
<comment type="similarity">
    <text evidence="1">Belongs to the protein-tyrosine phosphatase family. Non-receptor class dual specificity subfamily.</text>
</comment>
<name>A0ABZ2ALT3_9TREE</name>
<evidence type="ECO:0000313" key="7">
    <source>
        <dbReference type="EMBL" id="WVO18899.1"/>
    </source>
</evidence>
<evidence type="ECO:0000256" key="1">
    <source>
        <dbReference type="ARBA" id="ARBA00008601"/>
    </source>
</evidence>
<dbReference type="EMBL" id="CP143806">
    <property type="protein sequence ID" value="WVO18899.1"/>
    <property type="molecule type" value="Genomic_DNA"/>
</dbReference>
<protein>
    <recommendedName>
        <fullName evidence="2">protein-tyrosine-phosphatase</fullName>
        <ecNumber evidence="2">3.1.3.48</ecNumber>
    </recommendedName>
</protein>
<dbReference type="InterPro" id="IPR000387">
    <property type="entry name" value="Tyr_Pase_dom"/>
</dbReference>